<dbReference type="PATRIC" id="fig|1121328.3.peg.549"/>
<dbReference type="RefSeq" id="WP_066068722.1">
    <property type="nucleotide sequence ID" value="NZ_FRBG01000002.1"/>
</dbReference>
<feature type="domain" description="Terminase large subunit gp17-like C-terminal" evidence="2">
    <location>
        <begin position="324"/>
        <end position="468"/>
    </location>
</feature>
<dbReference type="InterPro" id="IPR006517">
    <property type="entry name" value="Phage_terminase_lsu-like_C"/>
</dbReference>
<comment type="caution">
    <text evidence="3">The sequence shown here is derived from an EMBL/GenBank/DDBJ whole genome shotgun (WGS) entry which is preliminary data.</text>
</comment>
<evidence type="ECO:0000313" key="3">
    <source>
        <dbReference type="EMBL" id="KXZ39474.1"/>
    </source>
</evidence>
<sequence>MQYTDRNGKNPLSDIVLKELILGEDFLVAWWTVCVYIMQMDLQDFHKELMLFQYNNKNSLVMAGRGFGKSYLLNTAYTLTLILRDPHIRIAVATQSLAQSKKFVGEMKRYFEKGTVIHNIFGDLKGDIWTETQFSLKRDRVIKEASVSAGSMGASANFISSHFDILILDDIVGEENSASKTQRDKLKTFIFNTVLPTLEMQNGYGWVHCIGTHYHPSDFWTTIIESNQYSVLKKESLFIDPKTGKERSIWEWKKGVEELKKIRELVGSIIFNMQYQQKVPKAKGNIFKPEWIQYYNKYSKEKDGIYVYRREEEEEKKEKVRVYMGVDLAISQKQSADSFVICTIGIGINTGYIYLLDMYRGKLSFNEQIEKIKEMANKWDTVERIGIESVAYQQALPGELIRTTMLPVIKIQTITDKVTRMNKFSGQWENFKVFLYSHIKDLHILEEETLNFPEAEHDDTIDAFEIAFQTAQKNRKKLDFTRDMFRR</sequence>
<accession>A0A150FPB1</accession>
<dbReference type="InterPro" id="IPR035421">
    <property type="entry name" value="Terminase_6C"/>
</dbReference>
<keyword evidence="1" id="KW-1188">Viral release from host cell</keyword>
<keyword evidence="6" id="KW-1185">Reference proteome</keyword>
<dbReference type="OrthoDB" id="1804777at2"/>
<dbReference type="STRING" id="1121328.JWYL7_0549"/>
<evidence type="ECO:0000313" key="4">
    <source>
        <dbReference type="EMBL" id="SHK50312.1"/>
    </source>
</evidence>
<dbReference type="Proteomes" id="UP000323392">
    <property type="component" value="Unassembled WGS sequence"/>
</dbReference>
<reference evidence="3 5" key="1">
    <citation type="submission" date="2016-02" db="EMBL/GenBank/DDBJ databases">
        <title>Draft genome sequence for Clostridium paradoxum JW-YL-7.</title>
        <authorList>
            <person name="Utturkar S.M."/>
            <person name="Lancaster A."/>
            <person name="Poole F.L."/>
            <person name="Adams M.W."/>
            <person name="Brown S.D."/>
        </authorList>
    </citation>
    <scope>NUCLEOTIDE SEQUENCE [LARGE SCALE GENOMIC DNA]</scope>
    <source>
        <strain evidence="3 5">JW-YL-7</strain>
    </source>
</reference>
<gene>
    <name evidence="3" type="ORF">JWYL7_0549</name>
    <name evidence="4" type="ORF">SAMN05661008_00340</name>
</gene>
<dbReference type="Gene3D" id="3.30.420.240">
    <property type="match status" value="1"/>
</dbReference>
<dbReference type="EMBL" id="LSFY01000001">
    <property type="protein sequence ID" value="KXZ39474.1"/>
    <property type="molecule type" value="Genomic_DNA"/>
</dbReference>
<dbReference type="Proteomes" id="UP000092605">
    <property type="component" value="Unassembled WGS sequence"/>
</dbReference>
<evidence type="ECO:0000259" key="2">
    <source>
        <dbReference type="Pfam" id="PF17289"/>
    </source>
</evidence>
<dbReference type="NCBIfam" id="TIGR01630">
    <property type="entry name" value="psiM2_ORF9"/>
    <property type="match status" value="1"/>
</dbReference>
<dbReference type="Gene3D" id="3.40.50.300">
    <property type="entry name" value="P-loop containing nucleotide triphosphate hydrolases"/>
    <property type="match status" value="1"/>
</dbReference>
<organism evidence="3 5">
    <name type="scientific">Alkalithermobacter thermoalcaliphilus JW-YL-7 = DSM 7308</name>
    <dbReference type="NCBI Taxonomy" id="1121328"/>
    <lineage>
        <taxon>Bacteria</taxon>
        <taxon>Bacillati</taxon>
        <taxon>Bacillota</taxon>
        <taxon>Clostridia</taxon>
        <taxon>Peptostreptococcales</taxon>
        <taxon>Tepidibacteraceae</taxon>
        <taxon>Alkalithermobacter</taxon>
    </lineage>
</organism>
<dbReference type="Pfam" id="PF17289">
    <property type="entry name" value="Terminase_6C"/>
    <property type="match status" value="1"/>
</dbReference>
<reference evidence="4 6" key="2">
    <citation type="submission" date="2016-11" db="EMBL/GenBank/DDBJ databases">
        <authorList>
            <person name="Varghese N."/>
            <person name="Submissions S."/>
        </authorList>
    </citation>
    <scope>NUCLEOTIDE SEQUENCE [LARGE SCALE GENOMIC DNA]</scope>
    <source>
        <strain evidence="4 6">DSM 7308</strain>
    </source>
</reference>
<evidence type="ECO:0000256" key="1">
    <source>
        <dbReference type="ARBA" id="ARBA00022612"/>
    </source>
</evidence>
<dbReference type="EMBL" id="FRBG01000002">
    <property type="protein sequence ID" value="SHK50312.1"/>
    <property type="molecule type" value="Genomic_DNA"/>
</dbReference>
<protein>
    <submittedName>
        <fullName evidence="3 4">Phage uncharacterized protein</fullName>
    </submittedName>
</protein>
<name>A0A150FPB1_CLOPD</name>
<dbReference type="AlphaFoldDB" id="A0A150FPB1"/>
<dbReference type="InterPro" id="IPR027417">
    <property type="entry name" value="P-loop_NTPase"/>
</dbReference>
<evidence type="ECO:0000313" key="5">
    <source>
        <dbReference type="Proteomes" id="UP000092605"/>
    </source>
</evidence>
<proteinExistence type="predicted"/>
<evidence type="ECO:0000313" key="6">
    <source>
        <dbReference type="Proteomes" id="UP000323392"/>
    </source>
</evidence>